<feature type="transmembrane region" description="Helical" evidence="7">
    <location>
        <begin position="154"/>
        <end position="172"/>
    </location>
</feature>
<dbReference type="GO" id="GO:0015109">
    <property type="term" value="F:chromate transmembrane transporter activity"/>
    <property type="evidence" value="ECO:0007669"/>
    <property type="project" value="InterPro"/>
</dbReference>
<evidence type="ECO:0000256" key="7">
    <source>
        <dbReference type="SAM" id="Phobius"/>
    </source>
</evidence>
<gene>
    <name evidence="8" type="primary">chrA</name>
    <name evidence="8" type="ORF">JYP50_04015</name>
</gene>
<dbReference type="PIRSF" id="PIRSF004810">
    <property type="entry name" value="ChrA"/>
    <property type="match status" value="1"/>
</dbReference>
<feature type="transmembrane region" description="Helical" evidence="7">
    <location>
        <begin position="184"/>
        <end position="201"/>
    </location>
</feature>
<keyword evidence="3" id="KW-1003">Cell membrane</keyword>
<protein>
    <submittedName>
        <fullName evidence="8">Chromate efflux transporter</fullName>
    </submittedName>
</protein>
<comment type="caution">
    <text evidence="8">The sequence shown here is derived from an EMBL/GenBank/DDBJ whole genome shotgun (WGS) entry which is preliminary data.</text>
</comment>
<evidence type="ECO:0000256" key="4">
    <source>
        <dbReference type="ARBA" id="ARBA00022692"/>
    </source>
</evidence>
<dbReference type="InterPro" id="IPR014047">
    <property type="entry name" value="Chr_Tranpt_l_chain"/>
</dbReference>
<feature type="transmembrane region" description="Helical" evidence="7">
    <location>
        <begin position="73"/>
        <end position="97"/>
    </location>
</feature>
<dbReference type="AlphaFoldDB" id="A0A939DDV2"/>
<dbReference type="InterPro" id="IPR003370">
    <property type="entry name" value="Chromate_transpt"/>
</dbReference>
<keyword evidence="9" id="KW-1185">Reference proteome</keyword>
<evidence type="ECO:0000313" key="9">
    <source>
        <dbReference type="Proteomes" id="UP000664303"/>
    </source>
</evidence>
<dbReference type="Pfam" id="PF02417">
    <property type="entry name" value="Chromate_transp"/>
    <property type="match status" value="2"/>
</dbReference>
<organism evidence="8 9">
    <name type="scientific">Parahaliea mediterranea</name>
    <dbReference type="NCBI Taxonomy" id="651086"/>
    <lineage>
        <taxon>Bacteria</taxon>
        <taxon>Pseudomonadati</taxon>
        <taxon>Pseudomonadota</taxon>
        <taxon>Gammaproteobacteria</taxon>
        <taxon>Cellvibrionales</taxon>
        <taxon>Halieaceae</taxon>
        <taxon>Parahaliea</taxon>
    </lineage>
</organism>
<dbReference type="PANTHER" id="PTHR33567:SF3">
    <property type="entry name" value="CHROMATE ION TRANSPORTER (EUROFUNG)"/>
    <property type="match status" value="1"/>
</dbReference>
<comment type="similarity">
    <text evidence="2">Belongs to the chromate ion transporter (CHR) (TC 2.A.51) family.</text>
</comment>
<dbReference type="GO" id="GO:0005886">
    <property type="term" value="C:plasma membrane"/>
    <property type="evidence" value="ECO:0007669"/>
    <property type="project" value="UniProtKB-SubCell"/>
</dbReference>
<accession>A0A939DDV2</accession>
<keyword evidence="5 7" id="KW-1133">Transmembrane helix</keyword>
<dbReference type="EMBL" id="JAFKCZ010000003">
    <property type="protein sequence ID" value="MBN7795742.1"/>
    <property type="molecule type" value="Genomic_DNA"/>
</dbReference>
<proteinExistence type="inferred from homology"/>
<feature type="transmembrane region" description="Helical" evidence="7">
    <location>
        <begin position="273"/>
        <end position="297"/>
    </location>
</feature>
<comment type="subcellular location">
    <subcellularLocation>
        <location evidence="1">Cell membrane</location>
        <topology evidence="1">Multi-pass membrane protein</topology>
    </subcellularLocation>
</comment>
<dbReference type="NCBIfam" id="TIGR00937">
    <property type="entry name" value="2A51"/>
    <property type="match status" value="1"/>
</dbReference>
<name>A0A939DDV2_9GAMM</name>
<keyword evidence="4 7" id="KW-0812">Transmembrane</keyword>
<feature type="transmembrane region" description="Helical" evidence="7">
    <location>
        <begin position="213"/>
        <end position="231"/>
    </location>
</feature>
<evidence type="ECO:0000256" key="5">
    <source>
        <dbReference type="ARBA" id="ARBA00022989"/>
    </source>
</evidence>
<evidence type="ECO:0000256" key="3">
    <source>
        <dbReference type="ARBA" id="ARBA00022475"/>
    </source>
</evidence>
<dbReference type="Proteomes" id="UP000664303">
    <property type="component" value="Unassembled WGS sequence"/>
</dbReference>
<feature type="transmembrane region" description="Helical" evidence="7">
    <location>
        <begin position="344"/>
        <end position="374"/>
    </location>
</feature>
<feature type="transmembrane region" description="Helical" evidence="7">
    <location>
        <begin position="132"/>
        <end position="148"/>
    </location>
</feature>
<feature type="transmembrane region" description="Helical" evidence="7">
    <location>
        <begin position="243"/>
        <end position="267"/>
    </location>
</feature>
<evidence type="ECO:0000256" key="1">
    <source>
        <dbReference type="ARBA" id="ARBA00004651"/>
    </source>
</evidence>
<sequence>MFWRFLLLGCVSFGGPAAHIGYFRRVFVERLGWLEDAHFARLLALCQFLPGPGSSQLGFAIGRHRAGPAGAVAAFLGFSLPSFGLMYGLAVGGFAGAGGRVDGVIHGLKLLAVVVVADACWQMYRSYCRQRFAAGIALIAAVFLLAVPGAWSQYAVLVLAAIAGALLLRSLAPAAAGDGGRPDWWPLGLFALLFLLLPQLVAHSPWLDLLNDFYQAGSLVFGGGHVVLPLLQESLGASLPRDTFLLGYATAQAVPGPMFSLSAFLGAELAPQAPAVGALLAVTGIFLPGFLLVLSLQGHWEYLAAKPRIAGAVGGINAAVVGLLLSALYQPVFVTAVADAADMALVVLGVFALAVARLPVAWLVLAFALAGAVLG</sequence>
<reference evidence="8" key="1">
    <citation type="submission" date="2021-02" db="EMBL/GenBank/DDBJ databases">
        <title>PHA producing bacteria isolated from coastal sediment in Guangdong, Shenzhen.</title>
        <authorList>
            <person name="Zheng W."/>
            <person name="Yu S."/>
            <person name="Huang Y."/>
        </authorList>
    </citation>
    <scope>NUCLEOTIDE SEQUENCE</scope>
    <source>
        <strain evidence="8">TN14-10</strain>
    </source>
</reference>
<feature type="transmembrane region" description="Helical" evidence="7">
    <location>
        <begin position="309"/>
        <end position="332"/>
    </location>
</feature>
<evidence type="ECO:0000256" key="6">
    <source>
        <dbReference type="ARBA" id="ARBA00023136"/>
    </source>
</evidence>
<evidence type="ECO:0000256" key="2">
    <source>
        <dbReference type="ARBA" id="ARBA00005262"/>
    </source>
</evidence>
<evidence type="ECO:0000313" key="8">
    <source>
        <dbReference type="EMBL" id="MBN7795742.1"/>
    </source>
</evidence>
<keyword evidence="6 7" id="KW-0472">Membrane</keyword>
<dbReference type="PANTHER" id="PTHR33567">
    <property type="entry name" value="CHROMATE ION TRANSPORTER (EUROFUNG)"/>
    <property type="match status" value="1"/>
</dbReference>